<name>A0A0A0BJT4_9CELL</name>
<dbReference type="NCBIfam" id="TIGR01498">
    <property type="entry name" value="folK"/>
    <property type="match status" value="1"/>
</dbReference>
<proteinExistence type="predicted"/>
<dbReference type="InterPro" id="IPR000550">
    <property type="entry name" value="Hppk"/>
</dbReference>
<evidence type="ECO:0000259" key="10">
    <source>
        <dbReference type="PROSITE" id="PS00794"/>
    </source>
</evidence>
<dbReference type="GO" id="GO:0046654">
    <property type="term" value="P:tetrahydrofolate biosynthetic process"/>
    <property type="evidence" value="ECO:0007669"/>
    <property type="project" value="UniProtKB-UniPathway"/>
</dbReference>
<dbReference type="CDD" id="cd00483">
    <property type="entry name" value="HPPK"/>
    <property type="match status" value="1"/>
</dbReference>
<accession>A0A0A0BJT4</accession>
<gene>
    <name evidence="11" type="ORF">N869_09455</name>
</gene>
<dbReference type="InterPro" id="IPR035907">
    <property type="entry name" value="Hppk_sf"/>
</dbReference>
<keyword evidence="4" id="KW-0808">Transferase</keyword>
<dbReference type="GO" id="GO:0016301">
    <property type="term" value="F:kinase activity"/>
    <property type="evidence" value="ECO:0007669"/>
    <property type="project" value="UniProtKB-KW"/>
</dbReference>
<dbReference type="PANTHER" id="PTHR43071:SF1">
    <property type="entry name" value="2-AMINO-4-HYDROXY-6-HYDROXYMETHYLDIHYDROPTERIDINE PYROPHOSPHOKINASE"/>
    <property type="match status" value="1"/>
</dbReference>
<dbReference type="Pfam" id="PF01288">
    <property type="entry name" value="HPPK"/>
    <property type="match status" value="1"/>
</dbReference>
<dbReference type="UniPathway" id="UPA00077">
    <property type="reaction ID" value="UER00155"/>
</dbReference>
<dbReference type="PROSITE" id="PS00794">
    <property type="entry name" value="HPPK"/>
    <property type="match status" value="1"/>
</dbReference>
<sequence length="197" mass="20551">AGATTVLPAPVATEPPDRLDQAPPEPVDVVLALGSNLGASQEVLRSAVTALGSVPGLEVTAISPLARTAPVGGPDQPDFLNAVVLGRTTLSPRGLLHACQEVEAAHGRTRDERWGPRSLDVDVILHGTTLAVGDDLELPHPRAHARAFVLEPWAQVDPDAVLPGLGGGPVAALAGTAPDREGIRWMALDWWKNEDVP</sequence>
<evidence type="ECO:0000256" key="9">
    <source>
        <dbReference type="SAM" id="MobiDB-lite"/>
    </source>
</evidence>
<organism evidence="11 12">
    <name type="scientific">Cellulomonas bogoriensis 69B4 = DSM 16987</name>
    <dbReference type="NCBI Taxonomy" id="1386082"/>
    <lineage>
        <taxon>Bacteria</taxon>
        <taxon>Bacillati</taxon>
        <taxon>Actinomycetota</taxon>
        <taxon>Actinomycetes</taxon>
        <taxon>Micrococcales</taxon>
        <taxon>Cellulomonadaceae</taxon>
        <taxon>Cellulomonas</taxon>
    </lineage>
</organism>
<feature type="domain" description="7,8-dihydro-6-hydroxymethylpterin-pyrophosphokinase" evidence="10">
    <location>
        <begin position="113"/>
        <end position="124"/>
    </location>
</feature>
<comment type="pathway">
    <text evidence="2">Cofactor biosynthesis; tetrahydrofolate biosynthesis; 2-amino-4-hydroxy-6-hydroxymethyl-7,8-dihydropteridine diphosphate from 7,8-dihydroneopterin triphosphate: step 4/4.</text>
</comment>
<evidence type="ECO:0000256" key="5">
    <source>
        <dbReference type="ARBA" id="ARBA00022741"/>
    </source>
</evidence>
<evidence type="ECO:0000256" key="6">
    <source>
        <dbReference type="ARBA" id="ARBA00022777"/>
    </source>
</evidence>
<dbReference type="Proteomes" id="UP000054314">
    <property type="component" value="Unassembled WGS sequence"/>
</dbReference>
<dbReference type="EC" id="2.7.6.3" evidence="3"/>
<dbReference type="GO" id="GO:0003848">
    <property type="term" value="F:2-amino-4-hydroxy-6-hydroxymethyldihydropteridine diphosphokinase activity"/>
    <property type="evidence" value="ECO:0007669"/>
    <property type="project" value="UniProtKB-EC"/>
</dbReference>
<keyword evidence="12" id="KW-1185">Reference proteome</keyword>
<dbReference type="GO" id="GO:0046656">
    <property type="term" value="P:folic acid biosynthetic process"/>
    <property type="evidence" value="ECO:0007669"/>
    <property type="project" value="UniProtKB-KW"/>
</dbReference>
<comment type="caution">
    <text evidence="11">The sequence shown here is derived from an EMBL/GenBank/DDBJ whole genome shotgun (WGS) entry which is preliminary data.</text>
</comment>
<dbReference type="PANTHER" id="PTHR43071">
    <property type="entry name" value="2-AMINO-4-HYDROXY-6-HYDROXYMETHYLDIHYDROPTERIDINE PYROPHOSPHOKINASE"/>
    <property type="match status" value="1"/>
</dbReference>
<dbReference type="Gene3D" id="3.30.70.560">
    <property type="entry name" value="7,8-Dihydro-6-hydroxymethylpterin-pyrophosphokinase HPPK"/>
    <property type="match status" value="1"/>
</dbReference>
<evidence type="ECO:0000313" key="12">
    <source>
        <dbReference type="Proteomes" id="UP000054314"/>
    </source>
</evidence>
<dbReference type="GO" id="GO:0005524">
    <property type="term" value="F:ATP binding"/>
    <property type="evidence" value="ECO:0007669"/>
    <property type="project" value="UniProtKB-KW"/>
</dbReference>
<evidence type="ECO:0000313" key="11">
    <source>
        <dbReference type="EMBL" id="KGM08748.1"/>
    </source>
</evidence>
<keyword evidence="8" id="KW-0289">Folate biosynthesis</keyword>
<evidence type="ECO:0000256" key="7">
    <source>
        <dbReference type="ARBA" id="ARBA00022840"/>
    </source>
</evidence>
<keyword evidence="6 11" id="KW-0418">Kinase</keyword>
<comment type="catalytic activity">
    <reaction evidence="1">
        <text>6-hydroxymethyl-7,8-dihydropterin + ATP = (7,8-dihydropterin-6-yl)methyl diphosphate + AMP + H(+)</text>
        <dbReference type="Rhea" id="RHEA:11412"/>
        <dbReference type="ChEBI" id="CHEBI:15378"/>
        <dbReference type="ChEBI" id="CHEBI:30616"/>
        <dbReference type="ChEBI" id="CHEBI:44841"/>
        <dbReference type="ChEBI" id="CHEBI:72950"/>
        <dbReference type="ChEBI" id="CHEBI:456215"/>
        <dbReference type="EC" id="2.7.6.3"/>
    </reaction>
</comment>
<evidence type="ECO:0000256" key="3">
    <source>
        <dbReference type="ARBA" id="ARBA00013253"/>
    </source>
</evidence>
<evidence type="ECO:0000256" key="8">
    <source>
        <dbReference type="ARBA" id="ARBA00022909"/>
    </source>
</evidence>
<evidence type="ECO:0000256" key="1">
    <source>
        <dbReference type="ARBA" id="ARBA00000198"/>
    </source>
</evidence>
<keyword evidence="5" id="KW-0547">Nucleotide-binding</keyword>
<evidence type="ECO:0000256" key="4">
    <source>
        <dbReference type="ARBA" id="ARBA00022679"/>
    </source>
</evidence>
<evidence type="ECO:0000256" key="2">
    <source>
        <dbReference type="ARBA" id="ARBA00005051"/>
    </source>
</evidence>
<dbReference type="SUPFAM" id="SSF55083">
    <property type="entry name" value="6-hydroxymethyl-7,8-dihydropterin pyrophosphokinase, HPPK"/>
    <property type="match status" value="1"/>
</dbReference>
<dbReference type="EMBL" id="AXCZ01000256">
    <property type="protein sequence ID" value="KGM08748.1"/>
    <property type="molecule type" value="Genomic_DNA"/>
</dbReference>
<protein>
    <recommendedName>
        <fullName evidence="3">2-amino-4-hydroxy-6-hydroxymethyldihydropteridine diphosphokinase</fullName>
        <ecNumber evidence="3">2.7.6.3</ecNumber>
    </recommendedName>
</protein>
<reference evidence="11 12" key="1">
    <citation type="submission" date="2013-08" db="EMBL/GenBank/DDBJ databases">
        <title>Genome sequencing of Cellulomonas bogoriensis 69B4.</title>
        <authorList>
            <person name="Chen F."/>
            <person name="Li Y."/>
            <person name="Wang G."/>
        </authorList>
    </citation>
    <scope>NUCLEOTIDE SEQUENCE [LARGE SCALE GENOMIC DNA]</scope>
    <source>
        <strain evidence="11 12">69B4</strain>
    </source>
</reference>
<dbReference type="RefSeq" id="WP_232229776.1">
    <property type="nucleotide sequence ID" value="NZ_AXCZ01000256.1"/>
</dbReference>
<keyword evidence="7" id="KW-0067">ATP-binding</keyword>
<feature type="region of interest" description="Disordered" evidence="9">
    <location>
        <begin position="1"/>
        <end position="23"/>
    </location>
</feature>
<feature type="non-terminal residue" evidence="11">
    <location>
        <position position="1"/>
    </location>
</feature>
<dbReference type="AlphaFoldDB" id="A0A0A0BJT4"/>